<keyword evidence="10" id="KW-0675">Receptor</keyword>
<dbReference type="Proteomes" id="UP000237347">
    <property type="component" value="Unassembled WGS sequence"/>
</dbReference>
<feature type="transmembrane region" description="Helical" evidence="13">
    <location>
        <begin position="1176"/>
        <end position="1199"/>
    </location>
</feature>
<accession>A0AAW0LG62</accession>
<dbReference type="InterPro" id="IPR013210">
    <property type="entry name" value="LRR_N_plant-typ"/>
</dbReference>
<keyword evidence="3" id="KW-1003">Cell membrane</keyword>
<dbReference type="GO" id="GO:0005886">
    <property type="term" value="C:plasma membrane"/>
    <property type="evidence" value="ECO:0007669"/>
    <property type="project" value="UniProtKB-SubCell"/>
</dbReference>
<dbReference type="Pfam" id="PF00560">
    <property type="entry name" value="LRR_1"/>
    <property type="match status" value="4"/>
</dbReference>
<evidence type="ECO:0000256" key="1">
    <source>
        <dbReference type="ARBA" id="ARBA00004251"/>
    </source>
</evidence>
<dbReference type="Pfam" id="PF23598">
    <property type="entry name" value="LRR_14"/>
    <property type="match status" value="2"/>
</dbReference>
<dbReference type="SUPFAM" id="SSF52047">
    <property type="entry name" value="RNI-like"/>
    <property type="match status" value="1"/>
</dbReference>
<feature type="compositionally biased region" description="Pro residues" evidence="12">
    <location>
        <begin position="128"/>
        <end position="186"/>
    </location>
</feature>
<evidence type="ECO:0000259" key="14">
    <source>
        <dbReference type="SMART" id="SM00768"/>
    </source>
</evidence>
<evidence type="ECO:0000313" key="15">
    <source>
        <dbReference type="EMBL" id="KAK7850490.1"/>
    </source>
</evidence>
<dbReference type="EMBL" id="PKMF04000100">
    <property type="protein sequence ID" value="KAK7850490.1"/>
    <property type="molecule type" value="Genomic_DNA"/>
</dbReference>
<dbReference type="InterPro" id="IPR055414">
    <property type="entry name" value="LRR_R13L4/SHOC2-like"/>
</dbReference>
<keyword evidence="6" id="KW-0732">Signal</keyword>
<evidence type="ECO:0000256" key="12">
    <source>
        <dbReference type="SAM" id="MobiDB-lite"/>
    </source>
</evidence>
<feature type="compositionally biased region" description="Pro residues" evidence="12">
    <location>
        <begin position="101"/>
        <end position="120"/>
    </location>
</feature>
<dbReference type="PANTHER" id="PTHR48063">
    <property type="entry name" value="LRR RECEPTOR-LIKE KINASE"/>
    <property type="match status" value="1"/>
</dbReference>
<dbReference type="FunFam" id="3.80.10.10:FF:000095">
    <property type="entry name" value="LRR receptor-like serine/threonine-protein kinase GSO1"/>
    <property type="match status" value="1"/>
</dbReference>
<dbReference type="SMART" id="SM00369">
    <property type="entry name" value="LRR_TYP"/>
    <property type="match status" value="7"/>
</dbReference>
<evidence type="ECO:0000256" key="7">
    <source>
        <dbReference type="ARBA" id="ARBA00022737"/>
    </source>
</evidence>
<keyword evidence="4" id="KW-0433">Leucine-rich repeat</keyword>
<dbReference type="Pfam" id="PF13855">
    <property type="entry name" value="LRR_8"/>
    <property type="match status" value="1"/>
</dbReference>
<evidence type="ECO:0000256" key="2">
    <source>
        <dbReference type="ARBA" id="ARBA00009592"/>
    </source>
</evidence>
<evidence type="ECO:0000313" key="16">
    <source>
        <dbReference type="Proteomes" id="UP000237347"/>
    </source>
</evidence>
<dbReference type="SUPFAM" id="SSF52058">
    <property type="entry name" value="L domain-like"/>
    <property type="match status" value="2"/>
</dbReference>
<evidence type="ECO:0000256" key="6">
    <source>
        <dbReference type="ARBA" id="ARBA00022729"/>
    </source>
</evidence>
<dbReference type="FunFam" id="3.80.10.10:FF:000383">
    <property type="entry name" value="Leucine-rich repeat receptor protein kinase EMS1"/>
    <property type="match status" value="1"/>
</dbReference>
<keyword evidence="5 13" id="KW-0812">Transmembrane</keyword>
<evidence type="ECO:0000256" key="11">
    <source>
        <dbReference type="ARBA" id="ARBA00023180"/>
    </source>
</evidence>
<feature type="domain" description="X8" evidence="14">
    <location>
        <begin position="257"/>
        <end position="335"/>
    </location>
</feature>
<evidence type="ECO:0000256" key="3">
    <source>
        <dbReference type="ARBA" id="ARBA00022475"/>
    </source>
</evidence>
<keyword evidence="8 13" id="KW-1133">Transmembrane helix</keyword>
<dbReference type="PRINTS" id="PR01217">
    <property type="entry name" value="PRICHEXTENSN"/>
</dbReference>
<dbReference type="PANTHER" id="PTHR48063:SF90">
    <property type="entry name" value="OS11G0565920 PROTEIN"/>
    <property type="match status" value="1"/>
</dbReference>
<dbReference type="InterPro" id="IPR046956">
    <property type="entry name" value="RLP23-like"/>
</dbReference>
<reference evidence="15 16" key="1">
    <citation type="journal article" date="2018" name="Sci. Data">
        <title>The draft genome sequence of cork oak.</title>
        <authorList>
            <person name="Ramos A.M."/>
            <person name="Usie A."/>
            <person name="Barbosa P."/>
            <person name="Barros P.M."/>
            <person name="Capote T."/>
            <person name="Chaves I."/>
            <person name="Simoes F."/>
            <person name="Abreu I."/>
            <person name="Carrasquinho I."/>
            <person name="Faro C."/>
            <person name="Guimaraes J.B."/>
            <person name="Mendonca D."/>
            <person name="Nobrega F."/>
            <person name="Rodrigues L."/>
            <person name="Saibo N.J.M."/>
            <person name="Varela M.C."/>
            <person name="Egas C."/>
            <person name="Matos J."/>
            <person name="Miguel C.M."/>
            <person name="Oliveira M.M."/>
            <person name="Ricardo C.P."/>
            <person name="Goncalves S."/>
        </authorList>
    </citation>
    <scope>NUCLEOTIDE SEQUENCE [LARGE SCALE GENOMIC DNA]</scope>
    <source>
        <strain evidence="16">cv. HL8</strain>
    </source>
</reference>
<evidence type="ECO:0000256" key="8">
    <source>
        <dbReference type="ARBA" id="ARBA00022989"/>
    </source>
</evidence>
<feature type="region of interest" description="Disordered" evidence="12">
    <location>
        <begin position="101"/>
        <end position="194"/>
    </location>
</feature>
<evidence type="ECO:0000256" key="13">
    <source>
        <dbReference type="SAM" id="Phobius"/>
    </source>
</evidence>
<dbReference type="FunFam" id="3.80.10.10:FF:000111">
    <property type="entry name" value="LRR receptor-like serine/threonine-protein kinase ERECTA"/>
    <property type="match status" value="1"/>
</dbReference>
<dbReference type="AlphaFoldDB" id="A0AAW0LG62"/>
<dbReference type="FunFam" id="3.80.10.10:FF:000649">
    <property type="entry name" value="Leucine Rich Repeat family protein"/>
    <property type="match status" value="1"/>
</dbReference>
<dbReference type="Gene3D" id="3.80.10.10">
    <property type="entry name" value="Ribonuclease Inhibitor"/>
    <property type="match status" value="3"/>
</dbReference>
<comment type="subcellular location">
    <subcellularLocation>
        <location evidence="1">Cell membrane</location>
        <topology evidence="1">Single-pass type I membrane protein</topology>
    </subcellularLocation>
</comment>
<dbReference type="InterPro" id="IPR001611">
    <property type="entry name" value="Leu-rich_rpt"/>
</dbReference>
<protein>
    <submittedName>
        <fullName evidence="15">Receptor-like protein eix2</fullName>
    </submittedName>
</protein>
<keyword evidence="11" id="KW-0325">Glycoprotein</keyword>
<sequence length="1238" mass="137455">METSKGYKRFCILLLYVTMAAIFFNQCDARRSLQPFKHPRHPRSSVIKTTKKLKVTKHLDIDPMLDSSNVQPYSLSSPFSLPPFESLGPMPLPENTPPFCTYPPNTPQPPTTSIPTPTVPSPFSYLPPVLPALSPPPSPTGTLPGPPTTNPPEILPSPPTTNPPEIFPSPPATNPPEIVPSPPSSVPSPTTYVPSPLGPILSPPYIEPSPPGYVPGTPTYTPAPTAFVPSPPLFQPPVVYPPPTVPPPPNTPPNRALWCVAKPSVPDPIIQEAMDYACWSGADCNSIEPDGSCFQPNTLFAHASYAFNSFWQKTKEAGGTSCSEDQSRANIKCIYTEREALLSFKKGVSDDSGWLSSWVGEDCCQWGGVECNNQTGHVTKLDLSCEWEDNSCSIGEEILTHLGNLSSLMHLDLYSNSFNMKADNLDWLPSLSSLKYLDMGGRNLTGANWLHAVNMLPSLRELHLSECEFDRLPPSFPFVNLTSLFVLDLSNNQFDSSIPQWLFNLTSLTILDLSTNSLQGTIPYNFVNLRNLEHLDLSENPYITGNLPSFLGNLCKLKTLSLKSTNIGGNIDGFLDHFSTCLNNSLESLDLSLNKLVGNIPDSLGRLESLRYLNLYFNSFWGSIPPSIGNLSSLQQLDLSFNEMNETIPASLGLLSKLVILDLSANSWRGVITETQLMNLTRLEDFVLTTYTVHSLVFIVMYNWVPPFRLKSLELENCIIGPKFPVWLQVQNELTYVNLKNVRIADTIPEEWFSKNSQLVDLDLSNNQITGKLLQQLVLPNVKFIDLSHNYFKGPIPVWLAKNWVELHLKNNSFAGPIPSNIGDLMTTLEILDLSENLLSGKIPLSIRKMIYLSILDLNSNQLSGKLPNYWNELQDLKVVDISYNSLHGKIPRSMGFSSNLSILVLSNNHFYGEIPSTLQYSSLLSIDLGGNHLSGNLPSWIGPNILILRLRSNLFNGTIPREWCNLLYLHILDIAQNNLFGGIPDCLNNLTTLVNSNNNDQYNSLDLMYIEKAIIVTKGRELQYDTTLKFVNTIDLSGNNLTGIIPDEVTSLKGLGTLNLSMNHLTGKIPNNIGNLRWLETLDLSNNNISGPIPESMSSLTSLAYLNLSFNNLAGRIPSGNQLQTLNDASIYEGNPSLCGSPLLTKCPGDETFEEPNFIGGSSEDKYGGDDFERLWFYVCVGFGFVVGFWSVCGTLLVKKSWRHWYFRFCDDIKDRIALTIALKVVRWKRKLGLEKF</sequence>
<evidence type="ECO:0000256" key="9">
    <source>
        <dbReference type="ARBA" id="ARBA00023136"/>
    </source>
</evidence>
<dbReference type="SMART" id="SM00768">
    <property type="entry name" value="X8"/>
    <property type="match status" value="1"/>
</dbReference>
<keyword evidence="9 13" id="KW-0472">Membrane</keyword>
<organism evidence="15 16">
    <name type="scientific">Quercus suber</name>
    <name type="common">Cork oak</name>
    <dbReference type="NCBI Taxonomy" id="58331"/>
    <lineage>
        <taxon>Eukaryota</taxon>
        <taxon>Viridiplantae</taxon>
        <taxon>Streptophyta</taxon>
        <taxon>Embryophyta</taxon>
        <taxon>Tracheophyta</taxon>
        <taxon>Spermatophyta</taxon>
        <taxon>Magnoliopsida</taxon>
        <taxon>eudicotyledons</taxon>
        <taxon>Gunneridae</taxon>
        <taxon>Pentapetalae</taxon>
        <taxon>rosids</taxon>
        <taxon>fabids</taxon>
        <taxon>Fagales</taxon>
        <taxon>Fagaceae</taxon>
        <taxon>Quercus</taxon>
    </lineage>
</organism>
<keyword evidence="16" id="KW-1185">Reference proteome</keyword>
<evidence type="ECO:0000256" key="5">
    <source>
        <dbReference type="ARBA" id="ARBA00022692"/>
    </source>
</evidence>
<comment type="caution">
    <text evidence="15">The sequence shown here is derived from an EMBL/GenBank/DDBJ whole genome shotgun (WGS) entry which is preliminary data.</text>
</comment>
<dbReference type="InterPro" id="IPR032675">
    <property type="entry name" value="LRR_dom_sf"/>
</dbReference>
<proteinExistence type="inferred from homology"/>
<gene>
    <name evidence="15" type="primary">EIX2_189</name>
    <name evidence="15" type="ORF">CFP56_000821</name>
</gene>
<evidence type="ECO:0000256" key="10">
    <source>
        <dbReference type="ARBA" id="ARBA00023170"/>
    </source>
</evidence>
<dbReference type="Pfam" id="PF08263">
    <property type="entry name" value="LRRNT_2"/>
    <property type="match status" value="1"/>
</dbReference>
<dbReference type="Pfam" id="PF07983">
    <property type="entry name" value="X8"/>
    <property type="match status" value="1"/>
</dbReference>
<dbReference type="Gene3D" id="1.20.58.1040">
    <property type="match status" value="1"/>
</dbReference>
<dbReference type="InterPro" id="IPR003591">
    <property type="entry name" value="Leu-rich_rpt_typical-subtyp"/>
</dbReference>
<keyword evidence="7" id="KW-0677">Repeat</keyword>
<comment type="similarity">
    <text evidence="2">Belongs to the RLP family.</text>
</comment>
<dbReference type="InterPro" id="IPR012946">
    <property type="entry name" value="X8"/>
</dbReference>
<evidence type="ECO:0000256" key="4">
    <source>
        <dbReference type="ARBA" id="ARBA00022614"/>
    </source>
</evidence>
<name>A0AAW0LG62_QUESU</name>